<keyword evidence="14" id="KW-0807">Transducer</keyword>
<feature type="transmembrane region" description="Helical" evidence="17">
    <location>
        <begin position="426"/>
        <end position="447"/>
    </location>
</feature>
<dbReference type="PRINTS" id="PR01177">
    <property type="entry name" value="GABAB1RECPTR"/>
</dbReference>
<evidence type="ECO:0000256" key="10">
    <source>
        <dbReference type="ARBA" id="ARBA00023136"/>
    </source>
</evidence>
<dbReference type="InterPro" id="IPR028082">
    <property type="entry name" value="Peripla_BP_I"/>
</dbReference>
<feature type="transmembrane region" description="Helical" evidence="17">
    <location>
        <begin position="602"/>
        <end position="624"/>
    </location>
</feature>
<name>A0A6B7E4G2_NEMVE</name>
<evidence type="ECO:0000256" key="7">
    <source>
        <dbReference type="ARBA" id="ARBA00023018"/>
    </source>
</evidence>
<feature type="transmembrane region" description="Helical" evidence="17">
    <location>
        <begin position="668"/>
        <end position="689"/>
    </location>
</feature>
<feature type="transmembrane region" description="Helical" evidence="17">
    <location>
        <begin position="644"/>
        <end position="662"/>
    </location>
</feature>
<keyword evidence="13" id="KW-0325">Glycoprotein</keyword>
<dbReference type="GO" id="GO:0045211">
    <property type="term" value="C:postsynaptic membrane"/>
    <property type="evidence" value="ECO:0007669"/>
    <property type="project" value="UniProtKB-SubCell"/>
</dbReference>
<evidence type="ECO:0000256" key="4">
    <source>
        <dbReference type="ARBA" id="ARBA00022692"/>
    </source>
</evidence>
<keyword evidence="8" id="KW-0297">G-protein coupled receptor</keyword>
<dbReference type="FunFam" id="3.40.50.2300:FF:000072">
    <property type="entry name" value="Gamma-aminobutyric acid type B receptor subunit 2"/>
    <property type="match status" value="2"/>
</dbReference>
<keyword evidence="10 17" id="KW-0472">Membrane</keyword>
<dbReference type="GO" id="GO:0004965">
    <property type="term" value="F:G protein-coupled GABA receptor activity"/>
    <property type="evidence" value="ECO:0007669"/>
    <property type="project" value="InterPro"/>
</dbReference>
<accession>A0A6B7E4G2</accession>
<evidence type="ECO:0000313" key="19">
    <source>
        <dbReference type="EMBL" id="QAB04949.1"/>
    </source>
</evidence>
<dbReference type="PANTHER" id="PTHR10519">
    <property type="entry name" value="GABA-B RECEPTOR"/>
    <property type="match status" value="1"/>
</dbReference>
<evidence type="ECO:0000256" key="13">
    <source>
        <dbReference type="ARBA" id="ARBA00023180"/>
    </source>
</evidence>
<organism evidence="19">
    <name type="scientific">Nematostella vectensis</name>
    <name type="common">Starlet sea anemone</name>
    <dbReference type="NCBI Taxonomy" id="45351"/>
    <lineage>
        <taxon>Eukaryota</taxon>
        <taxon>Metazoa</taxon>
        <taxon>Cnidaria</taxon>
        <taxon>Anthozoa</taxon>
        <taxon>Hexacorallia</taxon>
        <taxon>Actiniaria</taxon>
        <taxon>Edwardsiidae</taxon>
        <taxon>Nematostella</taxon>
    </lineage>
</organism>
<evidence type="ECO:0000256" key="15">
    <source>
        <dbReference type="ARBA" id="ARBA00023257"/>
    </source>
</evidence>
<keyword evidence="5" id="KW-0732">Signal</keyword>
<sequence length="728" mass="81367">MKSSANVPLYIGGFIDLNTTNGGWNSGGVYPAIELALQHINQDQSLLQGIKLELVIKDSRCSDAYAIKTLVEHITADHTVVMLIGPGCSIAAEPIAIAGKFWNLVQVAYAAGTPRLSDKTLFPLFYRVNAPETVANLAIVAMLKKFKWSRVAIVKEDVAVFNDVSEGLQLLLRRENISLIGANSFITNPDNVITDLKQKDARIIIVLTYEGKCRKLMCSAFRHGFYGKHIVWLLRGWYVEDWSKVVTDVTCSPQEVQSAHGNYIAFEEVILSTSTEKTINGLTPDQLNKLYLRQARNISYPINSYAAYGYDAMWVVALALNRTNTLLKESGLTLHNFTYDNKYIASIINESTAKTRFFGMSGEVAFLDNGDRISSMWIEQFQDDGEIRVGVFDATHGDTGVDRINGSPPPSEPVTITEIVLIEMPLFVTMATIACAGIFLSTLFLILNIKNRQRTFIRMSSPYLNNFIIAGSIMCYTCVILFGVDVFLDESDHVIHSAICSFRLWLLSCGYTLAFGTMFIKTWRVYKIFTNHKLDKQLGRLHDRHLVCMLALMLSVDLLFLSVWQAVDGLKTEIRNVQTENGRNKITILMPVFLACTCTHKLIWLGCLYTYKGLLMIFGLFLAWETRNVSYPALNDSRYIGLSVYNVVIWVSISVPLGYTVVYDSVNAHFALVSSAINICTTSTLLLVFGPKLRSFSISPEHHPESTRASAKSNVVKQHPECPGCKCE</sequence>
<evidence type="ECO:0000256" key="9">
    <source>
        <dbReference type="ARBA" id="ARBA00023054"/>
    </source>
</evidence>
<dbReference type="Gene3D" id="3.40.50.2300">
    <property type="match status" value="2"/>
</dbReference>
<evidence type="ECO:0000256" key="5">
    <source>
        <dbReference type="ARBA" id="ARBA00022729"/>
    </source>
</evidence>
<keyword evidence="6 17" id="KW-1133">Transmembrane helix</keyword>
<dbReference type="InterPro" id="IPR001828">
    <property type="entry name" value="ANF_lig-bd_rcpt"/>
</dbReference>
<evidence type="ECO:0000256" key="12">
    <source>
        <dbReference type="ARBA" id="ARBA00023170"/>
    </source>
</evidence>
<dbReference type="PROSITE" id="PS50259">
    <property type="entry name" value="G_PROTEIN_RECEP_F3_4"/>
    <property type="match status" value="1"/>
</dbReference>
<keyword evidence="11" id="KW-1015">Disulfide bond</keyword>
<evidence type="ECO:0000256" key="14">
    <source>
        <dbReference type="ARBA" id="ARBA00023224"/>
    </source>
</evidence>
<keyword evidence="7" id="KW-0770">Synapse</keyword>
<evidence type="ECO:0000259" key="18">
    <source>
        <dbReference type="PROSITE" id="PS50259"/>
    </source>
</evidence>
<evidence type="ECO:0000256" key="8">
    <source>
        <dbReference type="ARBA" id="ARBA00023040"/>
    </source>
</evidence>
<evidence type="ECO:0000256" key="11">
    <source>
        <dbReference type="ARBA" id="ARBA00023157"/>
    </source>
</evidence>
<evidence type="ECO:0000256" key="17">
    <source>
        <dbReference type="SAM" id="Phobius"/>
    </source>
</evidence>
<evidence type="ECO:0000256" key="6">
    <source>
        <dbReference type="ARBA" id="ARBA00022989"/>
    </source>
</evidence>
<dbReference type="SUPFAM" id="SSF53822">
    <property type="entry name" value="Periplasmic binding protein-like I"/>
    <property type="match status" value="1"/>
</dbReference>
<keyword evidence="12" id="KW-0675">Receptor</keyword>
<evidence type="ECO:0000256" key="3">
    <source>
        <dbReference type="ARBA" id="ARBA00022553"/>
    </source>
</evidence>
<dbReference type="Pfam" id="PF01094">
    <property type="entry name" value="ANF_receptor"/>
    <property type="match status" value="1"/>
</dbReference>
<comment type="subcellular location">
    <subcellularLocation>
        <location evidence="16">Postsynaptic cell membrane</location>
        <topology evidence="16">Multi-pass membrane protein</topology>
    </subcellularLocation>
</comment>
<feature type="transmembrane region" description="Helical" evidence="17">
    <location>
        <begin position="504"/>
        <end position="526"/>
    </location>
</feature>
<feature type="domain" description="G-protein coupled receptors family 3 profile" evidence="18">
    <location>
        <begin position="426"/>
        <end position="712"/>
    </location>
</feature>
<feature type="transmembrane region" description="Helical" evidence="17">
    <location>
        <begin position="546"/>
        <end position="567"/>
    </location>
</feature>
<comment type="similarity">
    <text evidence="1">Belongs to the G-protein coupled receptor 3 family. GABA-B receptor subfamily.</text>
</comment>
<dbReference type="PANTHER" id="PTHR10519:SF74">
    <property type="entry name" value="GAMMA-AMINOBUTYRIC ACID TYPE B RECEPTOR SUBUNIT 2"/>
    <property type="match status" value="1"/>
</dbReference>
<evidence type="ECO:0000256" key="1">
    <source>
        <dbReference type="ARBA" id="ARBA00008991"/>
    </source>
</evidence>
<dbReference type="CDD" id="cd06366">
    <property type="entry name" value="PBP1_GABAb_receptor"/>
    <property type="match status" value="1"/>
</dbReference>
<keyword evidence="9" id="KW-0175">Coiled coil</keyword>
<feature type="transmembrane region" description="Helical" evidence="17">
    <location>
        <begin position="467"/>
        <end position="484"/>
    </location>
</feature>
<keyword evidence="3" id="KW-0597">Phosphoprotein</keyword>
<evidence type="ECO:0000256" key="16">
    <source>
        <dbReference type="ARBA" id="ARBA00034104"/>
    </source>
</evidence>
<evidence type="ECO:0000256" key="2">
    <source>
        <dbReference type="ARBA" id="ARBA00022475"/>
    </source>
</evidence>
<dbReference type="InterPro" id="IPR017978">
    <property type="entry name" value="GPCR_3_C"/>
</dbReference>
<dbReference type="InterPro" id="IPR002455">
    <property type="entry name" value="GPCR3_GABA-B"/>
</dbReference>
<dbReference type="AlphaFoldDB" id="A0A6B7E4G2"/>
<proteinExistence type="evidence at transcript level"/>
<keyword evidence="2" id="KW-1003">Cell membrane</keyword>
<dbReference type="EMBL" id="MH194578">
    <property type="protein sequence ID" value="QAB04949.1"/>
    <property type="molecule type" value="mRNA"/>
</dbReference>
<protein>
    <submittedName>
        <fullName evidence="19">GABAB-R1-b</fullName>
    </submittedName>
</protein>
<dbReference type="PRINTS" id="PR01176">
    <property type="entry name" value="GABABRECEPTR"/>
</dbReference>
<dbReference type="CDD" id="cd15047">
    <property type="entry name" value="7tmC_GABA-B-like"/>
    <property type="match status" value="1"/>
</dbReference>
<dbReference type="Pfam" id="PF00003">
    <property type="entry name" value="7tm_3"/>
    <property type="match status" value="1"/>
</dbReference>
<keyword evidence="4 17" id="KW-0812">Transmembrane</keyword>
<keyword evidence="15" id="KW-0628">Postsynaptic cell membrane</keyword>
<reference evidence="19" key="1">
    <citation type="submission" date="2018-04" db="EMBL/GenBank/DDBJ databases">
        <title>GABAB regulate neurogenesis in Nematostella vectensis.</title>
        <authorList>
            <person name="Levy S."/>
            <person name="Brekhman V."/>
            <person name="Kosloff M."/>
            <person name="Lotan T."/>
        </authorList>
    </citation>
    <scope>NUCLEOTIDE SEQUENCE</scope>
</reference>